<dbReference type="PRINTS" id="PR00112">
    <property type="entry name" value="ACYLPHPHTASE"/>
</dbReference>
<evidence type="ECO:0000313" key="10">
    <source>
        <dbReference type="EMBL" id="KAK5647729.1"/>
    </source>
</evidence>
<dbReference type="InterPro" id="IPR020456">
    <property type="entry name" value="Acylphosphatase"/>
</dbReference>
<feature type="active site" evidence="5">
    <location>
        <position position="67"/>
    </location>
</feature>
<evidence type="ECO:0000259" key="9">
    <source>
        <dbReference type="PROSITE" id="PS51160"/>
    </source>
</evidence>
<dbReference type="EC" id="3.6.1.7" evidence="2 5"/>
<dbReference type="PROSITE" id="PS51160">
    <property type="entry name" value="ACYLPHOSPHATASE_3"/>
    <property type="match status" value="1"/>
</dbReference>
<keyword evidence="3 5" id="KW-0378">Hydrolase</keyword>
<dbReference type="AlphaFoldDB" id="A0AAN7VP90"/>
<proteinExistence type="inferred from homology"/>
<comment type="caution">
    <text evidence="10">The sequence shown here is derived from an EMBL/GenBank/DDBJ whole genome shotgun (WGS) entry which is preliminary data.</text>
</comment>
<evidence type="ECO:0000256" key="7">
    <source>
        <dbReference type="RuleBase" id="RU004168"/>
    </source>
</evidence>
<evidence type="ECO:0000313" key="11">
    <source>
        <dbReference type="Proteomes" id="UP001329430"/>
    </source>
</evidence>
<dbReference type="FunFam" id="3.30.70.100:FF:000011">
    <property type="entry name" value="Acylphosphatase"/>
    <property type="match status" value="1"/>
</dbReference>
<comment type="catalytic activity">
    <reaction evidence="4 5 6">
        <text>an acyl phosphate + H2O = a carboxylate + phosphate + H(+)</text>
        <dbReference type="Rhea" id="RHEA:14965"/>
        <dbReference type="ChEBI" id="CHEBI:15377"/>
        <dbReference type="ChEBI" id="CHEBI:15378"/>
        <dbReference type="ChEBI" id="CHEBI:29067"/>
        <dbReference type="ChEBI" id="CHEBI:43474"/>
        <dbReference type="ChEBI" id="CHEBI:59918"/>
        <dbReference type="EC" id="3.6.1.7"/>
    </reaction>
</comment>
<dbReference type="InterPro" id="IPR036046">
    <property type="entry name" value="Acylphosphatase-like_dom_sf"/>
</dbReference>
<dbReference type="PROSITE" id="PS00151">
    <property type="entry name" value="ACYLPHOSPHATASE_2"/>
    <property type="match status" value="1"/>
</dbReference>
<dbReference type="Pfam" id="PF00708">
    <property type="entry name" value="Acylphosphatase"/>
    <property type="match status" value="1"/>
</dbReference>
<dbReference type="EMBL" id="JAVRBK010000002">
    <property type="protein sequence ID" value="KAK5647729.1"/>
    <property type="molecule type" value="Genomic_DNA"/>
</dbReference>
<protein>
    <recommendedName>
        <fullName evidence="2 5">Acylphosphatase</fullName>
        <ecNumber evidence="2 5">3.6.1.7</ecNumber>
    </recommendedName>
</protein>
<dbReference type="SUPFAM" id="SSF54975">
    <property type="entry name" value="Acylphosphatase/BLUF domain-like"/>
    <property type="match status" value="1"/>
</dbReference>
<keyword evidence="8" id="KW-0732">Signal</keyword>
<keyword evidence="11" id="KW-1185">Reference proteome</keyword>
<dbReference type="Gene3D" id="3.30.70.100">
    <property type="match status" value="1"/>
</dbReference>
<dbReference type="InterPro" id="IPR017968">
    <property type="entry name" value="Acylphosphatase_CS"/>
</dbReference>
<name>A0AAN7VP90_9COLE</name>
<evidence type="ECO:0000256" key="5">
    <source>
        <dbReference type="PROSITE-ProRule" id="PRU00520"/>
    </source>
</evidence>
<reference evidence="10 11" key="1">
    <citation type="journal article" date="2024" name="Insects">
        <title>An Improved Chromosome-Level Genome Assembly of the Firefly Pyrocoelia pectoralis.</title>
        <authorList>
            <person name="Fu X."/>
            <person name="Meyer-Rochow V.B."/>
            <person name="Ballantyne L."/>
            <person name="Zhu X."/>
        </authorList>
    </citation>
    <scope>NUCLEOTIDE SEQUENCE [LARGE SCALE GENOMIC DNA]</scope>
    <source>
        <strain evidence="10">XCY_ONT2</strain>
    </source>
</reference>
<sequence>MLFILSAVLGMFLLIHFDNLSFSNSNMTTTKLISVEFEVFGRVQGVFFRKFTQQEAKKLGLKGWCMNTVSGTVQGVMEGSNDKINEMKNWLQTVGSPSSKIEKAEFRNEKEILQPNFSNFSVKR</sequence>
<feature type="active site" evidence="5">
    <location>
        <position position="49"/>
    </location>
</feature>
<dbReference type="GO" id="GO:0003998">
    <property type="term" value="F:acylphosphatase activity"/>
    <property type="evidence" value="ECO:0007669"/>
    <property type="project" value="UniProtKB-EC"/>
</dbReference>
<dbReference type="InterPro" id="IPR001792">
    <property type="entry name" value="Acylphosphatase-like_dom"/>
</dbReference>
<evidence type="ECO:0000256" key="1">
    <source>
        <dbReference type="ARBA" id="ARBA00005614"/>
    </source>
</evidence>
<evidence type="ECO:0000256" key="4">
    <source>
        <dbReference type="ARBA" id="ARBA00047645"/>
    </source>
</evidence>
<evidence type="ECO:0000256" key="8">
    <source>
        <dbReference type="SAM" id="SignalP"/>
    </source>
</evidence>
<evidence type="ECO:0000256" key="2">
    <source>
        <dbReference type="ARBA" id="ARBA00012150"/>
    </source>
</evidence>
<dbReference type="PANTHER" id="PTHR10029">
    <property type="entry name" value="ACYLPHOSPHATASE"/>
    <property type="match status" value="1"/>
</dbReference>
<feature type="chain" id="PRO_5043036666" description="Acylphosphatase" evidence="8">
    <location>
        <begin position="24"/>
        <end position="124"/>
    </location>
</feature>
<feature type="domain" description="Acylphosphatase-like" evidence="9">
    <location>
        <begin position="34"/>
        <end position="124"/>
    </location>
</feature>
<dbReference type="Proteomes" id="UP001329430">
    <property type="component" value="Chromosome 2"/>
</dbReference>
<feature type="signal peptide" evidence="8">
    <location>
        <begin position="1"/>
        <end position="23"/>
    </location>
</feature>
<dbReference type="PANTHER" id="PTHR10029:SF3">
    <property type="entry name" value="ACYLPHOSPHATASE-RELATED"/>
    <property type="match status" value="1"/>
</dbReference>
<dbReference type="PROSITE" id="PS00150">
    <property type="entry name" value="ACYLPHOSPHATASE_1"/>
    <property type="match status" value="1"/>
</dbReference>
<comment type="similarity">
    <text evidence="1 7">Belongs to the acylphosphatase family.</text>
</comment>
<evidence type="ECO:0000256" key="3">
    <source>
        <dbReference type="ARBA" id="ARBA00022801"/>
    </source>
</evidence>
<organism evidence="10 11">
    <name type="scientific">Pyrocoelia pectoralis</name>
    <dbReference type="NCBI Taxonomy" id="417401"/>
    <lineage>
        <taxon>Eukaryota</taxon>
        <taxon>Metazoa</taxon>
        <taxon>Ecdysozoa</taxon>
        <taxon>Arthropoda</taxon>
        <taxon>Hexapoda</taxon>
        <taxon>Insecta</taxon>
        <taxon>Pterygota</taxon>
        <taxon>Neoptera</taxon>
        <taxon>Endopterygota</taxon>
        <taxon>Coleoptera</taxon>
        <taxon>Polyphaga</taxon>
        <taxon>Elateriformia</taxon>
        <taxon>Elateroidea</taxon>
        <taxon>Lampyridae</taxon>
        <taxon>Lampyrinae</taxon>
        <taxon>Pyrocoelia</taxon>
    </lineage>
</organism>
<accession>A0AAN7VP90</accession>
<gene>
    <name evidence="10" type="ORF">RI129_002621</name>
</gene>
<evidence type="ECO:0000256" key="6">
    <source>
        <dbReference type="RuleBase" id="RU000553"/>
    </source>
</evidence>